<dbReference type="SUPFAM" id="SSF52172">
    <property type="entry name" value="CheY-like"/>
    <property type="match status" value="1"/>
</dbReference>
<dbReference type="PANTHER" id="PTHR44591">
    <property type="entry name" value="STRESS RESPONSE REGULATOR PROTEIN 1"/>
    <property type="match status" value="1"/>
</dbReference>
<feature type="modified residue" description="4-aspartylphosphate" evidence="2">
    <location>
        <position position="128"/>
    </location>
</feature>
<accession>A0A235EVR7</accession>
<evidence type="ECO:0000259" key="3">
    <source>
        <dbReference type="PROSITE" id="PS50110"/>
    </source>
</evidence>
<dbReference type="EMBL" id="NOIH01000018">
    <property type="protein sequence ID" value="OYD53071.1"/>
    <property type="molecule type" value="Genomic_DNA"/>
</dbReference>
<name>A0A235EVR7_9RHOO</name>
<evidence type="ECO:0000313" key="5">
    <source>
        <dbReference type="Proteomes" id="UP000215181"/>
    </source>
</evidence>
<dbReference type="Gene3D" id="3.40.50.2300">
    <property type="match status" value="1"/>
</dbReference>
<dbReference type="SMART" id="SM00448">
    <property type="entry name" value="REC"/>
    <property type="match status" value="1"/>
</dbReference>
<dbReference type="CDD" id="cd00156">
    <property type="entry name" value="REC"/>
    <property type="match status" value="1"/>
</dbReference>
<dbReference type="Proteomes" id="UP000215181">
    <property type="component" value="Unassembled WGS sequence"/>
</dbReference>
<dbReference type="OrthoDB" id="5416564at2"/>
<comment type="caution">
    <text evidence="4">The sequence shown here is derived from an EMBL/GenBank/DDBJ whole genome shotgun (WGS) entry which is preliminary data.</text>
</comment>
<dbReference type="RefSeq" id="WP_094269183.1">
    <property type="nucleotide sequence ID" value="NZ_NOIH01000018.1"/>
</dbReference>
<dbReference type="PANTHER" id="PTHR44591:SF3">
    <property type="entry name" value="RESPONSE REGULATORY DOMAIN-CONTAINING PROTEIN"/>
    <property type="match status" value="1"/>
</dbReference>
<dbReference type="PROSITE" id="PS50110">
    <property type="entry name" value="RESPONSE_REGULATORY"/>
    <property type="match status" value="1"/>
</dbReference>
<dbReference type="InterPro" id="IPR011006">
    <property type="entry name" value="CheY-like_superfamily"/>
</dbReference>
<dbReference type="Gene3D" id="1.10.1660.10">
    <property type="match status" value="1"/>
</dbReference>
<dbReference type="NCBIfam" id="TIGR01764">
    <property type="entry name" value="excise"/>
    <property type="match status" value="1"/>
</dbReference>
<proteinExistence type="predicted"/>
<evidence type="ECO:0000256" key="1">
    <source>
        <dbReference type="ARBA" id="ARBA00022553"/>
    </source>
</evidence>
<evidence type="ECO:0000313" key="4">
    <source>
        <dbReference type="EMBL" id="OYD53071.1"/>
    </source>
</evidence>
<dbReference type="AlphaFoldDB" id="A0A235EVR7"/>
<keyword evidence="1 2" id="KW-0597">Phosphoprotein</keyword>
<reference evidence="4 5" key="1">
    <citation type="submission" date="2017-07" db="EMBL/GenBank/DDBJ databases">
        <title>Thauera sp. KNDSS-Mac4 genome sequence and assembly.</title>
        <authorList>
            <person name="Mayilraj S."/>
        </authorList>
    </citation>
    <scope>NUCLEOTIDE SEQUENCE [LARGE SCALE GENOMIC DNA]</scope>
    <source>
        <strain evidence="4 5">KNDSS-Mac4</strain>
    </source>
</reference>
<evidence type="ECO:0000256" key="2">
    <source>
        <dbReference type="PROSITE-ProRule" id="PRU00169"/>
    </source>
</evidence>
<gene>
    <name evidence="4" type="ORF">CGK74_14595</name>
</gene>
<keyword evidence="5" id="KW-1185">Reference proteome</keyword>
<dbReference type="InterPro" id="IPR010093">
    <property type="entry name" value="SinI_DNA-bd"/>
</dbReference>
<dbReference type="GO" id="GO:0000160">
    <property type="term" value="P:phosphorelay signal transduction system"/>
    <property type="evidence" value="ECO:0007669"/>
    <property type="project" value="InterPro"/>
</dbReference>
<dbReference type="Pfam" id="PF12728">
    <property type="entry name" value="HTH_17"/>
    <property type="match status" value="1"/>
</dbReference>
<dbReference type="GO" id="GO:0003677">
    <property type="term" value="F:DNA binding"/>
    <property type="evidence" value="ECO:0007669"/>
    <property type="project" value="InterPro"/>
</dbReference>
<dbReference type="InterPro" id="IPR001789">
    <property type="entry name" value="Sig_transdc_resp-reg_receiver"/>
</dbReference>
<protein>
    <submittedName>
        <fullName evidence="4">Excisionase</fullName>
    </submittedName>
</protein>
<feature type="domain" description="Response regulatory" evidence="3">
    <location>
        <begin position="77"/>
        <end position="195"/>
    </location>
</feature>
<sequence length="205" mass="22469">MARNADSTREFISTAQAARQLGLSLGAVQQMVESGTLAGWKTAGGHRRIRQDSVDALLARSQHSGGARPRNSAAKLRVVVVEDDSLLQQVYRETFSEWTMDIELCVFDHGLDALVEVGREPPDLLIADLRMPGLDGFEMIRRLRENPLASEVAIVVVSALNAEEIAAEGGLPEDVTVYRKPVPFHELHGYMQALVAQRKRARAAG</sequence>
<organism evidence="4 5">
    <name type="scientific">Thauera propionica</name>
    <dbReference type="NCBI Taxonomy" id="2019431"/>
    <lineage>
        <taxon>Bacteria</taxon>
        <taxon>Pseudomonadati</taxon>
        <taxon>Pseudomonadota</taxon>
        <taxon>Betaproteobacteria</taxon>
        <taxon>Rhodocyclales</taxon>
        <taxon>Zoogloeaceae</taxon>
        <taxon>Thauera</taxon>
    </lineage>
</organism>
<dbReference type="InterPro" id="IPR041657">
    <property type="entry name" value="HTH_17"/>
</dbReference>
<dbReference type="Pfam" id="PF00072">
    <property type="entry name" value="Response_reg"/>
    <property type="match status" value="1"/>
</dbReference>
<dbReference type="InterPro" id="IPR050595">
    <property type="entry name" value="Bact_response_regulator"/>
</dbReference>